<proteinExistence type="predicted"/>
<protein>
    <recommendedName>
        <fullName evidence="4">Protein TIME FOR COFFEE</fullName>
    </recommendedName>
</protein>
<sequence length="761" mass="82517">MDKGRDVRRAQSRFSPAKRQIKQSVHKLLSGLDGCEGRGGDAVFPEKPKKERVKKLSVVGRANSVNEDVEMGCSGTYGSEEEEEQQLRSQAPSPGSSKRFKLPKKFFDDCNGVDHSSVPRKLRSAMKKRSRESVSPPLPEPKKLNNGINGVDTPPKGGVKKSKLNLKHGGSDWSQKQPISGPITKEEEEAVESLYALAGMFPDNDKTDNKGELVGESSESKPLTLPEEGESPAPALVSEEDSKCLTGAGEAANPLSNSLGETVEKVKSLKEPTVQEQGNIPTGEQEHTGSDGSVPQVNIRTIPSLSKGEVADEKLVLRSVKFDVPYEQSLDTGLMKLKQQEAPIPETKPEIEQQHTIKDSRKNDLVLWPGLSSTGSIGTAIHGLPLHSSAKTQAWLDNATGTTGPSSFGNGVSTEKVSRVMVHKKQPWKRCAAHVRISRLIQDLQNSERKERLSMQPNQLRTDEGSKQVGSLAGNNPSGLRNGLNGVVSANSIGGSAVENNSTEARKDILLQQGLHQDQQQAPASGTYTSQKQSYDFLSLSAGGGGVEANNSSNRAVNDPEPSSQLHVPYLHPLPQHHTLIPFSLHQTRYSASPYPDQLSAAAAAVAQQVQLQLSPYLSNNLCGSPHMALSGSKQQQQQQQQQQQHQQQQRMWAQLATQYRPAGISASHIPNWQNGRHDPTPPIQYAQAILPPSSSLEVLGPKYAPISQQQQQQLIAITSSLSPARAKRQHNHLPSGLDENGGGFRSDSALPLQLLCNEHL</sequence>
<evidence type="ECO:0000313" key="3">
    <source>
        <dbReference type="Proteomes" id="UP001227230"/>
    </source>
</evidence>
<feature type="region of interest" description="Disordered" evidence="1">
    <location>
        <begin position="625"/>
        <end position="653"/>
    </location>
</feature>
<evidence type="ECO:0000313" key="2">
    <source>
        <dbReference type="EMBL" id="WKA10301.1"/>
    </source>
</evidence>
<dbReference type="EMBL" id="CP126665">
    <property type="protein sequence ID" value="WKA10301.1"/>
    <property type="molecule type" value="Genomic_DNA"/>
</dbReference>
<dbReference type="InterPro" id="IPR040305">
    <property type="entry name" value="At1g75730-like"/>
</dbReference>
<feature type="region of interest" description="Disordered" evidence="1">
    <location>
        <begin position="448"/>
        <end position="483"/>
    </location>
</feature>
<evidence type="ECO:0000256" key="1">
    <source>
        <dbReference type="SAM" id="MobiDB-lite"/>
    </source>
</evidence>
<name>A0ABY9DTM5_VITVI</name>
<keyword evidence="3" id="KW-1185">Reference proteome</keyword>
<feature type="region of interest" description="Disordered" evidence="1">
    <location>
        <begin position="67"/>
        <end position="296"/>
    </location>
</feature>
<feature type="region of interest" description="Disordered" evidence="1">
    <location>
        <begin position="1"/>
        <end position="22"/>
    </location>
</feature>
<dbReference type="Proteomes" id="UP001227230">
    <property type="component" value="Chromosome 18"/>
</dbReference>
<feature type="compositionally biased region" description="Polar residues" evidence="1">
    <location>
        <begin position="87"/>
        <end position="96"/>
    </location>
</feature>
<reference evidence="2 3" key="1">
    <citation type="journal article" date="2023" name="Hortic Res">
        <title>The complete reference genome for grapevine (Vitis vinifera L.) genetics and breeding.</title>
        <authorList>
            <person name="Shi X."/>
            <person name="Cao S."/>
            <person name="Wang X."/>
            <person name="Huang S."/>
            <person name="Wang Y."/>
            <person name="Liu Z."/>
            <person name="Liu W."/>
            <person name="Leng X."/>
            <person name="Peng Y."/>
            <person name="Wang N."/>
            <person name="Wang Y."/>
            <person name="Ma Z."/>
            <person name="Xu X."/>
            <person name="Zhang F."/>
            <person name="Xue H."/>
            <person name="Zhong H."/>
            <person name="Wang Y."/>
            <person name="Zhang K."/>
            <person name="Velt A."/>
            <person name="Avia K."/>
            <person name="Holtgrawe D."/>
            <person name="Grimplet J."/>
            <person name="Matus J.T."/>
            <person name="Ware D."/>
            <person name="Wu X."/>
            <person name="Wang H."/>
            <person name="Liu C."/>
            <person name="Fang Y."/>
            <person name="Rustenholz C."/>
            <person name="Cheng Z."/>
            <person name="Xiao H."/>
            <person name="Zhou Y."/>
        </authorList>
    </citation>
    <scope>NUCLEOTIDE SEQUENCE [LARGE SCALE GENOMIC DNA]</scope>
    <source>
        <strain evidence="3">cv. Pinot noir / PN40024</strain>
        <tissue evidence="2">Leaf</tissue>
    </source>
</reference>
<feature type="compositionally biased region" description="Basic and acidic residues" evidence="1">
    <location>
        <begin position="203"/>
        <end position="213"/>
    </location>
</feature>
<feature type="compositionally biased region" description="Low complexity" evidence="1">
    <location>
        <begin position="635"/>
        <end position="650"/>
    </location>
</feature>
<evidence type="ECO:0008006" key="4">
    <source>
        <dbReference type="Google" id="ProtNLM"/>
    </source>
</evidence>
<organism evidence="2 3">
    <name type="scientific">Vitis vinifera</name>
    <name type="common">Grape</name>
    <dbReference type="NCBI Taxonomy" id="29760"/>
    <lineage>
        <taxon>Eukaryota</taxon>
        <taxon>Viridiplantae</taxon>
        <taxon>Streptophyta</taxon>
        <taxon>Embryophyta</taxon>
        <taxon>Tracheophyta</taxon>
        <taxon>Spermatophyta</taxon>
        <taxon>Magnoliopsida</taxon>
        <taxon>eudicotyledons</taxon>
        <taxon>Gunneridae</taxon>
        <taxon>Pentapetalae</taxon>
        <taxon>rosids</taxon>
        <taxon>Vitales</taxon>
        <taxon>Vitaceae</taxon>
        <taxon>Viteae</taxon>
        <taxon>Vitis</taxon>
    </lineage>
</organism>
<gene>
    <name evidence="2" type="ORF">VitviT2T_027877</name>
</gene>
<dbReference type="PANTHER" id="PTHR34792">
    <property type="entry name" value="OS02G0121500 PROTEIN"/>
    <property type="match status" value="1"/>
</dbReference>
<accession>A0ABY9DTM5</accession>
<feature type="compositionally biased region" description="Basic residues" evidence="1">
    <location>
        <begin position="118"/>
        <end position="130"/>
    </location>
</feature>
<dbReference type="PANTHER" id="PTHR34792:SF1">
    <property type="entry name" value="OS02G0121500 PROTEIN"/>
    <property type="match status" value="1"/>
</dbReference>